<dbReference type="EC" id="6.3.2.10" evidence="10 11"/>
<dbReference type="SUPFAM" id="SSF53244">
    <property type="entry name" value="MurD-like peptide ligases, peptide-binding domain"/>
    <property type="match status" value="1"/>
</dbReference>
<comment type="pathway">
    <text evidence="10 11">Cell wall biogenesis; peptidoglycan biosynthesis.</text>
</comment>
<comment type="catalytic activity">
    <reaction evidence="10 11">
        <text>D-alanyl-D-alanine + UDP-N-acetyl-alpha-D-muramoyl-L-alanyl-gamma-D-glutamyl-meso-2,6-diaminopimelate + ATP = UDP-N-acetyl-alpha-D-muramoyl-L-alanyl-gamma-D-glutamyl-meso-2,6-diaminopimeloyl-D-alanyl-D-alanine + ADP + phosphate + H(+)</text>
        <dbReference type="Rhea" id="RHEA:28374"/>
        <dbReference type="ChEBI" id="CHEBI:15378"/>
        <dbReference type="ChEBI" id="CHEBI:30616"/>
        <dbReference type="ChEBI" id="CHEBI:43474"/>
        <dbReference type="ChEBI" id="CHEBI:57822"/>
        <dbReference type="ChEBI" id="CHEBI:61386"/>
        <dbReference type="ChEBI" id="CHEBI:83905"/>
        <dbReference type="ChEBI" id="CHEBI:456216"/>
        <dbReference type="EC" id="6.3.2.10"/>
    </reaction>
</comment>
<evidence type="ECO:0000256" key="3">
    <source>
        <dbReference type="ARBA" id="ARBA00022618"/>
    </source>
</evidence>
<dbReference type="GO" id="GO:0071555">
    <property type="term" value="P:cell wall organization"/>
    <property type="evidence" value="ECO:0007669"/>
    <property type="project" value="UniProtKB-KW"/>
</dbReference>
<dbReference type="GO" id="GO:0005524">
    <property type="term" value="F:ATP binding"/>
    <property type="evidence" value="ECO:0007669"/>
    <property type="project" value="UniProtKB-UniRule"/>
</dbReference>
<protein>
    <recommendedName>
        <fullName evidence="10 11">UDP-N-acetylmuramoyl-tripeptide--D-alanyl-D-alanine ligase</fullName>
        <ecNumber evidence="10 11">6.3.2.10</ecNumber>
    </recommendedName>
    <alternativeName>
        <fullName evidence="10">D-alanyl-D-alanine-adding enzyme</fullName>
    </alternativeName>
</protein>
<accession>A0A6N4SNW8</accession>
<proteinExistence type="inferred from homology"/>
<keyword evidence="6 10" id="KW-0133">Cell shape</keyword>
<feature type="binding site" evidence="10">
    <location>
        <begin position="97"/>
        <end position="103"/>
    </location>
    <ligand>
        <name>ATP</name>
        <dbReference type="ChEBI" id="CHEBI:30616"/>
    </ligand>
</feature>
<keyword evidence="8 10" id="KW-0131">Cell cycle</keyword>
<reference evidence="15 16" key="1">
    <citation type="journal article" date="2007" name="Appl. Environ. Microbiol.">
        <title>Genome sequence of the cellulolytic gliding bacterium Cytophaga hutchinsonii.</title>
        <authorList>
            <person name="Xie G."/>
            <person name="Bruce D.C."/>
            <person name="Challacombe J.F."/>
            <person name="Chertkov O."/>
            <person name="Detter J.C."/>
            <person name="Gilna P."/>
            <person name="Han C.S."/>
            <person name="Lucas S."/>
            <person name="Misra M."/>
            <person name="Myers G.L."/>
            <person name="Richardson P."/>
            <person name="Tapia R."/>
            <person name="Thayer N."/>
            <person name="Thompson L.S."/>
            <person name="Brettin T.S."/>
            <person name="Henrissat B."/>
            <person name="Wilson D.B."/>
            <person name="McBride M.J."/>
        </authorList>
    </citation>
    <scope>NUCLEOTIDE SEQUENCE [LARGE SCALE GENOMIC DNA]</scope>
    <source>
        <strain evidence="16">ATCC 33406 / DSM 1761 / CIP 103989 / NBRC 15051 / NCIMB 9469 / D465</strain>
    </source>
</reference>
<keyword evidence="1 10" id="KW-0963">Cytoplasm</keyword>
<evidence type="ECO:0000256" key="8">
    <source>
        <dbReference type="ARBA" id="ARBA00023306"/>
    </source>
</evidence>
<dbReference type="GO" id="GO:0047480">
    <property type="term" value="F:UDP-N-acetylmuramoyl-tripeptide-D-alanyl-D-alanine ligase activity"/>
    <property type="evidence" value="ECO:0007669"/>
    <property type="project" value="UniProtKB-UniRule"/>
</dbReference>
<evidence type="ECO:0000256" key="5">
    <source>
        <dbReference type="ARBA" id="ARBA00022840"/>
    </source>
</evidence>
<evidence type="ECO:0000256" key="10">
    <source>
        <dbReference type="HAMAP-Rule" id="MF_02019"/>
    </source>
</evidence>
<dbReference type="Gene3D" id="3.40.1390.10">
    <property type="entry name" value="MurE/MurF, N-terminal domain"/>
    <property type="match status" value="1"/>
</dbReference>
<dbReference type="InterPro" id="IPR051046">
    <property type="entry name" value="MurCDEF_CellWall_CoF430Synth"/>
</dbReference>
<dbReference type="InterPro" id="IPR000713">
    <property type="entry name" value="Mur_ligase_N"/>
</dbReference>
<evidence type="ECO:0000313" key="16">
    <source>
        <dbReference type="Proteomes" id="UP000001822"/>
    </source>
</evidence>
<keyword evidence="9 10" id="KW-0961">Cell wall biogenesis/degradation</keyword>
<name>A0A6N4SNW8_CYTH3</name>
<evidence type="ECO:0000256" key="7">
    <source>
        <dbReference type="ARBA" id="ARBA00022984"/>
    </source>
</evidence>
<dbReference type="Proteomes" id="UP000001822">
    <property type="component" value="Chromosome"/>
</dbReference>
<comment type="subcellular location">
    <subcellularLocation>
        <location evidence="10 11">Cytoplasm</location>
    </subcellularLocation>
</comment>
<keyword evidence="3 10" id="KW-0132">Cell division</keyword>
<dbReference type="InterPro" id="IPR035911">
    <property type="entry name" value="MurE/MurF_N"/>
</dbReference>
<dbReference type="GO" id="GO:0009252">
    <property type="term" value="P:peptidoglycan biosynthetic process"/>
    <property type="evidence" value="ECO:0007669"/>
    <property type="project" value="UniProtKB-UniRule"/>
</dbReference>
<keyword evidence="2 10" id="KW-0436">Ligase</keyword>
<dbReference type="SUPFAM" id="SSF63418">
    <property type="entry name" value="MurE/MurF N-terminal domain"/>
    <property type="match status" value="1"/>
</dbReference>
<feature type="domain" description="Mur ligase C-terminal" evidence="13">
    <location>
        <begin position="298"/>
        <end position="415"/>
    </location>
</feature>
<dbReference type="InterPro" id="IPR036615">
    <property type="entry name" value="Mur_ligase_C_dom_sf"/>
</dbReference>
<gene>
    <name evidence="10 15" type="primary">murF</name>
    <name evidence="15" type="ordered locus">CHU_0699</name>
</gene>
<evidence type="ECO:0000256" key="1">
    <source>
        <dbReference type="ARBA" id="ARBA00022490"/>
    </source>
</evidence>
<evidence type="ECO:0000259" key="12">
    <source>
        <dbReference type="Pfam" id="PF01225"/>
    </source>
</evidence>
<evidence type="ECO:0000256" key="9">
    <source>
        <dbReference type="ARBA" id="ARBA00023316"/>
    </source>
</evidence>
<dbReference type="InterPro" id="IPR005863">
    <property type="entry name" value="UDP-N-AcMur_synth"/>
</dbReference>
<evidence type="ECO:0000256" key="6">
    <source>
        <dbReference type="ARBA" id="ARBA00022960"/>
    </source>
</evidence>
<dbReference type="AlphaFoldDB" id="A0A6N4SNW8"/>
<keyword evidence="16" id="KW-1185">Reference proteome</keyword>
<organism evidence="15 16">
    <name type="scientific">Cytophaga hutchinsonii (strain ATCC 33406 / DSM 1761 / CIP 103989 / NBRC 15051 / NCIMB 9469 / D465)</name>
    <dbReference type="NCBI Taxonomy" id="269798"/>
    <lineage>
        <taxon>Bacteria</taxon>
        <taxon>Pseudomonadati</taxon>
        <taxon>Bacteroidota</taxon>
        <taxon>Cytophagia</taxon>
        <taxon>Cytophagales</taxon>
        <taxon>Cytophagaceae</taxon>
        <taxon>Cytophaga</taxon>
    </lineage>
</organism>
<evidence type="ECO:0000256" key="11">
    <source>
        <dbReference type="RuleBase" id="RU004136"/>
    </source>
</evidence>
<evidence type="ECO:0000256" key="4">
    <source>
        <dbReference type="ARBA" id="ARBA00022741"/>
    </source>
</evidence>
<keyword evidence="5 10" id="KW-0067">ATP-binding</keyword>
<dbReference type="InterPro" id="IPR004101">
    <property type="entry name" value="Mur_ligase_C"/>
</dbReference>
<evidence type="ECO:0000259" key="13">
    <source>
        <dbReference type="Pfam" id="PF02875"/>
    </source>
</evidence>
<dbReference type="InterPro" id="IPR013221">
    <property type="entry name" value="Mur_ligase_cen"/>
</dbReference>
<dbReference type="Pfam" id="PF08245">
    <property type="entry name" value="Mur_ligase_M"/>
    <property type="match status" value="1"/>
</dbReference>
<dbReference type="InterPro" id="IPR036565">
    <property type="entry name" value="Mur-like_cat_sf"/>
</dbReference>
<dbReference type="Gene3D" id="3.90.190.20">
    <property type="entry name" value="Mur ligase, C-terminal domain"/>
    <property type="match status" value="1"/>
</dbReference>
<evidence type="ECO:0000259" key="14">
    <source>
        <dbReference type="Pfam" id="PF08245"/>
    </source>
</evidence>
<dbReference type="SUPFAM" id="SSF53623">
    <property type="entry name" value="MurD-like peptide ligases, catalytic domain"/>
    <property type="match status" value="1"/>
</dbReference>
<dbReference type="Gene3D" id="3.40.1190.10">
    <property type="entry name" value="Mur-like, catalytic domain"/>
    <property type="match status" value="1"/>
</dbReference>
<dbReference type="Pfam" id="PF02875">
    <property type="entry name" value="Mur_ligase_C"/>
    <property type="match status" value="1"/>
</dbReference>
<dbReference type="PANTHER" id="PTHR43024:SF1">
    <property type="entry name" value="UDP-N-ACETYLMURAMOYL-TRIPEPTIDE--D-ALANYL-D-ALANINE LIGASE"/>
    <property type="match status" value="1"/>
</dbReference>
<keyword evidence="7 10" id="KW-0573">Peptidoglycan synthesis</keyword>
<dbReference type="UniPathway" id="UPA00219"/>
<feature type="domain" description="Mur ligase central" evidence="14">
    <location>
        <begin position="95"/>
        <end position="274"/>
    </location>
</feature>
<dbReference type="GO" id="GO:0008360">
    <property type="term" value="P:regulation of cell shape"/>
    <property type="evidence" value="ECO:0007669"/>
    <property type="project" value="UniProtKB-KW"/>
</dbReference>
<dbReference type="NCBIfam" id="TIGR01143">
    <property type="entry name" value="murF"/>
    <property type="match status" value="1"/>
</dbReference>
<dbReference type="Pfam" id="PF01225">
    <property type="entry name" value="Mur_ligase"/>
    <property type="match status" value="1"/>
</dbReference>
<dbReference type="KEGG" id="chu:CHU_0699"/>
<comment type="similarity">
    <text evidence="10">Belongs to the MurCDEF family. MurF subfamily.</text>
</comment>
<evidence type="ECO:0000256" key="2">
    <source>
        <dbReference type="ARBA" id="ARBA00022598"/>
    </source>
</evidence>
<comment type="function">
    <text evidence="10 11">Involved in cell wall formation. Catalyzes the final step in the synthesis of UDP-N-acetylmuramoyl-pentapeptide, the precursor of murein.</text>
</comment>
<dbReference type="OrthoDB" id="9801978at2"/>
<dbReference type="EMBL" id="CP000383">
    <property type="protein sequence ID" value="ABG57986.1"/>
    <property type="molecule type" value="Genomic_DNA"/>
</dbReference>
<dbReference type="GO" id="GO:0005737">
    <property type="term" value="C:cytoplasm"/>
    <property type="evidence" value="ECO:0007669"/>
    <property type="project" value="UniProtKB-SubCell"/>
</dbReference>
<sequence>MELAFLYESFLESRSVTTDTRKVKNGDLFFALKGPNFNGNTFAATALEMGAAYVVVDEAEVVQDDRYVLVDDVLTTLQQLANLHRRTLGIPILAITGSNGKTTTKELVNAVMSKKYKTYATVGNLNNHIGIPLTLLAMDESIEFGIVEMGANHQKEIASYCSFVEPNYGLINNVGKAHLEGFGGFEGVKKGKGELYQYLFETNGIAFINSKNEHLMEMSPFEAPVLYGRNSDFYNAKFLKSDPFVAFIAGNEELVETKLVGDYNFDNILAALCIGKYFGVPSIAANQAIEQYDPTNNRSQIVKTEKNEVILDSYNANPTSMRAAIENFASLQKENKVVILGDMYELGEESEVEHANIGALLNLLTDTKIILIGKNMAAASKECTAAAYMDTKEAAVNFLVSNQILNSTILLKGSRGMGLESLMPLL</sequence>
<dbReference type="HAMAP" id="MF_02019">
    <property type="entry name" value="MurF"/>
    <property type="match status" value="1"/>
</dbReference>
<dbReference type="GO" id="GO:0051301">
    <property type="term" value="P:cell division"/>
    <property type="evidence" value="ECO:0007669"/>
    <property type="project" value="UniProtKB-KW"/>
</dbReference>
<dbReference type="PANTHER" id="PTHR43024">
    <property type="entry name" value="UDP-N-ACETYLMURAMOYL-TRIPEPTIDE--D-ALANYL-D-ALANINE LIGASE"/>
    <property type="match status" value="1"/>
</dbReference>
<keyword evidence="4 10" id="KW-0547">Nucleotide-binding</keyword>
<dbReference type="RefSeq" id="WP_011584102.1">
    <property type="nucleotide sequence ID" value="NC_008255.1"/>
</dbReference>
<feature type="domain" description="Mur ligase N-terminal catalytic" evidence="12">
    <location>
        <begin position="15"/>
        <end position="63"/>
    </location>
</feature>
<evidence type="ECO:0000313" key="15">
    <source>
        <dbReference type="EMBL" id="ABG57986.1"/>
    </source>
</evidence>